<evidence type="ECO:0000256" key="2">
    <source>
        <dbReference type="ARBA" id="ARBA00022475"/>
    </source>
</evidence>
<feature type="transmembrane region" description="Helical" evidence="6">
    <location>
        <begin position="362"/>
        <end position="388"/>
    </location>
</feature>
<evidence type="ECO:0000259" key="7">
    <source>
        <dbReference type="Pfam" id="PF02687"/>
    </source>
</evidence>
<proteinExistence type="predicted"/>
<sequence>MFSAFNISPLSLIPLVTAVGLMIMLTLWGRVPLRYNLRNLSVRWLTTVLTAIGFVLVIGLLTVMLAFVNGMVELTKSSGQPGNVLVISEGFQDETFSNLTVDVVTDVVLQPGILRDEKTNEPLASPETYLVVVQPIENQDSGRAAGRRFLQVRGVDDAPMAARVHGMSLLAGGRWLSREGVTSGGEGQPDVLEAVIGIGMARELGSTRTSAELAKATNRAHLDIGDFFTLGERKWMVVGVMAPTGSTFDSEIWAKRGIVAPMFGKNSYSSVVLRAAGAPEAQKLKAYLNNDYAKSVQAYVETEYFASLQETSKQFLFAIIVFAAVMSIGGLFGVMNTMFATVAQRSRDIGVLRMLGYSRAEVLSSFLVESLCLAMLGGALGCALGTLADGYEVKSIIGGGQGGGKFVALDMAVSGDIIAAGMTVALVIGALGGLLPAISAMLVKPLYSLR</sequence>
<organism evidence="9 10">
    <name type="scientific">Anatilimnocola aggregata</name>
    <dbReference type="NCBI Taxonomy" id="2528021"/>
    <lineage>
        <taxon>Bacteria</taxon>
        <taxon>Pseudomonadati</taxon>
        <taxon>Planctomycetota</taxon>
        <taxon>Planctomycetia</taxon>
        <taxon>Pirellulales</taxon>
        <taxon>Pirellulaceae</taxon>
        <taxon>Anatilimnocola</taxon>
    </lineage>
</organism>
<dbReference type="PANTHER" id="PTHR30572:SF15">
    <property type="entry name" value="ABC TRANSPORTER PERMEASE"/>
    <property type="match status" value="1"/>
</dbReference>
<evidence type="ECO:0000256" key="1">
    <source>
        <dbReference type="ARBA" id="ARBA00004651"/>
    </source>
</evidence>
<dbReference type="PANTHER" id="PTHR30572">
    <property type="entry name" value="MEMBRANE COMPONENT OF TRANSPORTER-RELATED"/>
    <property type="match status" value="1"/>
</dbReference>
<dbReference type="GO" id="GO:0005886">
    <property type="term" value="C:plasma membrane"/>
    <property type="evidence" value="ECO:0007669"/>
    <property type="project" value="UniProtKB-SubCell"/>
</dbReference>
<dbReference type="EMBL" id="CP036274">
    <property type="protein sequence ID" value="QDU26942.1"/>
    <property type="molecule type" value="Genomic_DNA"/>
</dbReference>
<feature type="transmembrane region" description="Helical" evidence="6">
    <location>
        <begin position="45"/>
        <end position="68"/>
    </location>
</feature>
<name>A0A517Y9V2_9BACT</name>
<evidence type="ECO:0000256" key="5">
    <source>
        <dbReference type="ARBA" id="ARBA00023136"/>
    </source>
</evidence>
<protein>
    <submittedName>
        <fullName evidence="9">Putative ABC transporter permease YknZ</fullName>
    </submittedName>
</protein>
<evidence type="ECO:0000259" key="8">
    <source>
        <dbReference type="Pfam" id="PF12704"/>
    </source>
</evidence>
<dbReference type="InterPro" id="IPR025857">
    <property type="entry name" value="MacB_PCD"/>
</dbReference>
<feature type="transmembrane region" description="Helical" evidence="6">
    <location>
        <begin position="417"/>
        <end position="443"/>
    </location>
</feature>
<evidence type="ECO:0000256" key="4">
    <source>
        <dbReference type="ARBA" id="ARBA00022989"/>
    </source>
</evidence>
<evidence type="ECO:0000256" key="3">
    <source>
        <dbReference type="ARBA" id="ARBA00022692"/>
    </source>
</evidence>
<evidence type="ECO:0000313" key="9">
    <source>
        <dbReference type="EMBL" id="QDU26942.1"/>
    </source>
</evidence>
<dbReference type="Pfam" id="PF02687">
    <property type="entry name" value="FtsX"/>
    <property type="match status" value="1"/>
</dbReference>
<dbReference type="RefSeq" id="WP_145087823.1">
    <property type="nucleotide sequence ID" value="NZ_CP036274.1"/>
</dbReference>
<dbReference type="Pfam" id="PF12704">
    <property type="entry name" value="MacB_PCD"/>
    <property type="match status" value="1"/>
</dbReference>
<feature type="transmembrane region" description="Helical" evidence="6">
    <location>
        <begin position="315"/>
        <end position="342"/>
    </location>
</feature>
<evidence type="ECO:0000256" key="6">
    <source>
        <dbReference type="SAM" id="Phobius"/>
    </source>
</evidence>
<keyword evidence="5 6" id="KW-0472">Membrane</keyword>
<feature type="domain" description="MacB-like periplasmic core" evidence="8">
    <location>
        <begin position="47"/>
        <end position="278"/>
    </location>
</feature>
<gene>
    <name evidence="9" type="primary">yknZ</name>
    <name evidence="9" type="ORF">ETAA8_20260</name>
</gene>
<dbReference type="KEGG" id="aagg:ETAA8_20260"/>
<comment type="subcellular location">
    <subcellularLocation>
        <location evidence="1">Cell membrane</location>
        <topology evidence="1">Multi-pass membrane protein</topology>
    </subcellularLocation>
</comment>
<keyword evidence="2" id="KW-1003">Cell membrane</keyword>
<dbReference type="Proteomes" id="UP000315017">
    <property type="component" value="Chromosome"/>
</dbReference>
<keyword evidence="4 6" id="KW-1133">Transmembrane helix</keyword>
<accession>A0A517Y9V2</accession>
<dbReference type="InterPro" id="IPR050250">
    <property type="entry name" value="Macrolide_Exporter_MacB"/>
</dbReference>
<keyword evidence="10" id="KW-1185">Reference proteome</keyword>
<dbReference type="AlphaFoldDB" id="A0A517Y9V2"/>
<keyword evidence="3 6" id="KW-0812">Transmembrane</keyword>
<dbReference type="GO" id="GO:0022857">
    <property type="term" value="F:transmembrane transporter activity"/>
    <property type="evidence" value="ECO:0007669"/>
    <property type="project" value="TreeGrafter"/>
</dbReference>
<feature type="transmembrane region" description="Helical" evidence="6">
    <location>
        <begin position="12"/>
        <end position="33"/>
    </location>
</feature>
<dbReference type="InterPro" id="IPR003838">
    <property type="entry name" value="ABC3_permease_C"/>
</dbReference>
<reference evidence="9 10" key="1">
    <citation type="submission" date="2019-02" db="EMBL/GenBank/DDBJ databases">
        <title>Deep-cultivation of Planctomycetes and their phenomic and genomic characterization uncovers novel biology.</title>
        <authorList>
            <person name="Wiegand S."/>
            <person name="Jogler M."/>
            <person name="Boedeker C."/>
            <person name="Pinto D."/>
            <person name="Vollmers J."/>
            <person name="Rivas-Marin E."/>
            <person name="Kohn T."/>
            <person name="Peeters S.H."/>
            <person name="Heuer A."/>
            <person name="Rast P."/>
            <person name="Oberbeckmann S."/>
            <person name="Bunk B."/>
            <person name="Jeske O."/>
            <person name="Meyerdierks A."/>
            <person name="Storesund J.E."/>
            <person name="Kallscheuer N."/>
            <person name="Luecker S."/>
            <person name="Lage O.M."/>
            <person name="Pohl T."/>
            <person name="Merkel B.J."/>
            <person name="Hornburger P."/>
            <person name="Mueller R.-W."/>
            <person name="Bruemmer F."/>
            <person name="Labrenz M."/>
            <person name="Spormann A.M."/>
            <person name="Op den Camp H."/>
            <person name="Overmann J."/>
            <person name="Amann R."/>
            <person name="Jetten M.S.M."/>
            <person name="Mascher T."/>
            <person name="Medema M.H."/>
            <person name="Devos D.P."/>
            <person name="Kaster A.-K."/>
            <person name="Ovreas L."/>
            <person name="Rohde M."/>
            <person name="Galperin M.Y."/>
            <person name="Jogler C."/>
        </authorList>
    </citation>
    <scope>NUCLEOTIDE SEQUENCE [LARGE SCALE GENOMIC DNA]</scope>
    <source>
        <strain evidence="9 10">ETA_A8</strain>
    </source>
</reference>
<dbReference type="OrthoDB" id="241967at2"/>
<evidence type="ECO:0000313" key="10">
    <source>
        <dbReference type="Proteomes" id="UP000315017"/>
    </source>
</evidence>
<feature type="domain" description="ABC3 transporter permease C-terminal" evidence="7">
    <location>
        <begin position="320"/>
        <end position="441"/>
    </location>
</feature>